<feature type="transmembrane region" description="Helical" evidence="2">
    <location>
        <begin position="70"/>
        <end position="87"/>
    </location>
</feature>
<evidence type="ECO:0000313" key="3">
    <source>
        <dbReference type="EMBL" id="KAF7149698.1"/>
    </source>
</evidence>
<reference evidence="3" key="1">
    <citation type="submission" date="2019-11" db="EMBL/GenBank/DDBJ databases">
        <authorList>
            <person name="Liu Y."/>
            <person name="Hou J."/>
            <person name="Li T.-Q."/>
            <person name="Guan C.-H."/>
            <person name="Wu X."/>
            <person name="Wu H.-Z."/>
            <person name="Ling F."/>
            <person name="Zhang R."/>
            <person name="Shi X.-G."/>
            <person name="Ren J.-P."/>
            <person name="Chen E.-F."/>
            <person name="Sun J.-M."/>
        </authorList>
    </citation>
    <scope>NUCLEOTIDE SEQUENCE</scope>
    <source>
        <strain evidence="3">Adult_tree_wgs_1</strain>
        <tissue evidence="3">Leaves</tissue>
    </source>
</reference>
<keyword evidence="2" id="KW-1133">Transmembrane helix</keyword>
<dbReference type="Proteomes" id="UP000626092">
    <property type="component" value="Unassembled WGS sequence"/>
</dbReference>
<dbReference type="EMBL" id="WJXA01000002">
    <property type="protein sequence ID" value="KAF7149698.1"/>
    <property type="molecule type" value="Genomic_DNA"/>
</dbReference>
<proteinExistence type="predicted"/>
<protein>
    <submittedName>
        <fullName evidence="3">Uncharacterized protein</fullName>
    </submittedName>
</protein>
<feature type="compositionally biased region" description="Acidic residues" evidence="1">
    <location>
        <begin position="197"/>
        <end position="208"/>
    </location>
</feature>
<evidence type="ECO:0000256" key="2">
    <source>
        <dbReference type="SAM" id="Phobius"/>
    </source>
</evidence>
<feature type="compositionally biased region" description="Basic and acidic residues" evidence="1">
    <location>
        <begin position="214"/>
        <end position="228"/>
    </location>
</feature>
<dbReference type="AlphaFoldDB" id="A0A834LWV9"/>
<evidence type="ECO:0000313" key="4">
    <source>
        <dbReference type="Proteomes" id="UP000626092"/>
    </source>
</evidence>
<sequence>MRAERKRDAEEVEKKKWVNGLKGRNFTCERQVDRTKMGTHPIIKVINRQVDLGRNDEIPSPTTSLTGKSFMFLALMMMLTGLGGFGARSSNPEKLTPGPITGGLVEKTKSLSQPTHPDIVGASLPATTTQAARHKQGMRIMSCQLNSIQGKQKKLETQIRWTRRDVSAIKRALLWFVARCGSETGESYIPAEEDLREFTPEEQTEDEVPGTNEVVKEQAQEGVEKNRR</sequence>
<keyword evidence="2" id="KW-0812">Transmembrane</keyword>
<evidence type="ECO:0000256" key="1">
    <source>
        <dbReference type="SAM" id="MobiDB-lite"/>
    </source>
</evidence>
<name>A0A834LWV9_RHOSS</name>
<accession>A0A834LWV9</accession>
<feature type="region of interest" description="Disordered" evidence="1">
    <location>
        <begin position="197"/>
        <end position="228"/>
    </location>
</feature>
<keyword evidence="4" id="KW-1185">Reference proteome</keyword>
<organism evidence="3 4">
    <name type="scientific">Rhododendron simsii</name>
    <name type="common">Sims's rhododendron</name>
    <dbReference type="NCBI Taxonomy" id="118357"/>
    <lineage>
        <taxon>Eukaryota</taxon>
        <taxon>Viridiplantae</taxon>
        <taxon>Streptophyta</taxon>
        <taxon>Embryophyta</taxon>
        <taxon>Tracheophyta</taxon>
        <taxon>Spermatophyta</taxon>
        <taxon>Magnoliopsida</taxon>
        <taxon>eudicotyledons</taxon>
        <taxon>Gunneridae</taxon>
        <taxon>Pentapetalae</taxon>
        <taxon>asterids</taxon>
        <taxon>Ericales</taxon>
        <taxon>Ericaceae</taxon>
        <taxon>Ericoideae</taxon>
        <taxon>Rhodoreae</taxon>
        <taxon>Rhododendron</taxon>
    </lineage>
</organism>
<gene>
    <name evidence="3" type="ORF">RHSIM_Rhsim02G0174900</name>
</gene>
<keyword evidence="2" id="KW-0472">Membrane</keyword>
<comment type="caution">
    <text evidence="3">The sequence shown here is derived from an EMBL/GenBank/DDBJ whole genome shotgun (WGS) entry which is preliminary data.</text>
</comment>